<keyword evidence="5" id="KW-1185">Reference proteome</keyword>
<dbReference type="Proteomes" id="UP000266895">
    <property type="component" value="Chromosome"/>
</dbReference>
<dbReference type="RefSeq" id="WP_126382473.1">
    <property type="nucleotide sequence ID" value="NZ_LR134350.1"/>
</dbReference>
<organism evidence="4 5">
    <name type="scientific">Actinomyces howellii</name>
    <dbReference type="NCBI Taxonomy" id="52771"/>
    <lineage>
        <taxon>Bacteria</taxon>
        <taxon>Bacillati</taxon>
        <taxon>Actinomycetota</taxon>
        <taxon>Actinomycetes</taxon>
        <taxon>Actinomycetales</taxon>
        <taxon>Actinomycetaceae</taxon>
        <taxon>Actinomyces</taxon>
    </lineage>
</organism>
<dbReference type="AlphaFoldDB" id="A0A448HGU8"/>
<gene>
    <name evidence="4" type="primary">kstR2</name>
    <name evidence="4" type="ORF">NCTC11636_01383</name>
</gene>
<dbReference type="PANTHER" id="PTHR30055:SF237">
    <property type="entry name" value="TRANSCRIPTIONAL REPRESSOR MCE3R"/>
    <property type="match status" value="1"/>
</dbReference>
<keyword evidence="1 2" id="KW-0238">DNA-binding</keyword>
<dbReference type="PROSITE" id="PS01081">
    <property type="entry name" value="HTH_TETR_1"/>
    <property type="match status" value="1"/>
</dbReference>
<evidence type="ECO:0000313" key="4">
    <source>
        <dbReference type="EMBL" id="VEG28132.1"/>
    </source>
</evidence>
<sequence length="212" mass="22781">MVPKHLSAAERREQVMDAARALFLERGYEKTTIEDVLGRVGIAKGTLYHHFPGKEAIMEAIVARTTDQLVERAEQAARSSAGQPAMTRFLSVLSAARASEEDIELAQQFRSPDNLRFHLLSMTQAYTRLVPILTDLIEEGVSAGELSSPDPRSSVEVVLAAGFTVLDGGIFLASTQDVAARRQAEVLRAATALFGADPLPASAGEDPTAAPH</sequence>
<dbReference type="SUPFAM" id="SSF46689">
    <property type="entry name" value="Homeodomain-like"/>
    <property type="match status" value="1"/>
</dbReference>
<dbReference type="InterPro" id="IPR050109">
    <property type="entry name" value="HTH-type_TetR-like_transc_reg"/>
</dbReference>
<reference evidence="4 5" key="1">
    <citation type="submission" date="2018-12" db="EMBL/GenBank/DDBJ databases">
        <authorList>
            <consortium name="Pathogen Informatics"/>
        </authorList>
    </citation>
    <scope>NUCLEOTIDE SEQUENCE [LARGE SCALE GENOMIC DNA]</scope>
    <source>
        <strain evidence="4 5">NCTC11636</strain>
    </source>
</reference>
<name>A0A448HGU8_9ACTO</name>
<feature type="DNA-binding region" description="H-T-H motif" evidence="2">
    <location>
        <begin position="32"/>
        <end position="51"/>
    </location>
</feature>
<evidence type="ECO:0000256" key="1">
    <source>
        <dbReference type="ARBA" id="ARBA00023125"/>
    </source>
</evidence>
<dbReference type="Gene3D" id="1.10.357.10">
    <property type="entry name" value="Tetracycline Repressor, domain 2"/>
    <property type="match status" value="1"/>
</dbReference>
<dbReference type="KEGG" id="ahw:NCTC11636_01383"/>
<dbReference type="InterPro" id="IPR001647">
    <property type="entry name" value="HTH_TetR"/>
</dbReference>
<feature type="domain" description="HTH tetR-type" evidence="3">
    <location>
        <begin position="9"/>
        <end position="69"/>
    </location>
</feature>
<dbReference type="PROSITE" id="PS50977">
    <property type="entry name" value="HTH_TETR_2"/>
    <property type="match status" value="1"/>
</dbReference>
<accession>A0A448HGU8</accession>
<dbReference type="InterPro" id="IPR009057">
    <property type="entry name" value="Homeodomain-like_sf"/>
</dbReference>
<evidence type="ECO:0000259" key="3">
    <source>
        <dbReference type="PROSITE" id="PS50977"/>
    </source>
</evidence>
<dbReference type="PRINTS" id="PR00455">
    <property type="entry name" value="HTHTETR"/>
</dbReference>
<dbReference type="OrthoDB" id="7505659at2"/>
<dbReference type="GO" id="GO:0000976">
    <property type="term" value="F:transcription cis-regulatory region binding"/>
    <property type="evidence" value="ECO:0007669"/>
    <property type="project" value="TreeGrafter"/>
</dbReference>
<evidence type="ECO:0000256" key="2">
    <source>
        <dbReference type="PROSITE-ProRule" id="PRU00335"/>
    </source>
</evidence>
<proteinExistence type="predicted"/>
<dbReference type="PANTHER" id="PTHR30055">
    <property type="entry name" value="HTH-TYPE TRANSCRIPTIONAL REGULATOR RUTR"/>
    <property type="match status" value="1"/>
</dbReference>
<protein>
    <submittedName>
        <fullName evidence="4">HTH-type transcriptional repressor KstR2</fullName>
    </submittedName>
</protein>
<dbReference type="GO" id="GO:0003700">
    <property type="term" value="F:DNA-binding transcription factor activity"/>
    <property type="evidence" value="ECO:0007669"/>
    <property type="project" value="TreeGrafter"/>
</dbReference>
<dbReference type="EMBL" id="LR134350">
    <property type="protein sequence ID" value="VEG28132.1"/>
    <property type="molecule type" value="Genomic_DNA"/>
</dbReference>
<evidence type="ECO:0000313" key="5">
    <source>
        <dbReference type="Proteomes" id="UP000266895"/>
    </source>
</evidence>
<dbReference type="InterPro" id="IPR023772">
    <property type="entry name" value="DNA-bd_HTH_TetR-type_CS"/>
</dbReference>
<dbReference type="Pfam" id="PF00440">
    <property type="entry name" value="TetR_N"/>
    <property type="match status" value="1"/>
</dbReference>